<evidence type="ECO:0000313" key="1">
    <source>
        <dbReference type="EMBL" id="PTB85100.1"/>
    </source>
</evidence>
<accession>A0A2T4CU54</accession>
<proteinExistence type="predicted"/>
<name>A0A2T4CU54_9GAMM</name>
<dbReference type="AntiFam" id="ANF00164">
    <property type="entry name" value="Shadow ORF (opposite btuB)"/>
</dbReference>
<organism evidence="1">
    <name type="scientific">Pseudidiomarina aestuarii</name>
    <dbReference type="NCBI Taxonomy" id="624146"/>
    <lineage>
        <taxon>Bacteria</taxon>
        <taxon>Pseudomonadati</taxon>
        <taxon>Pseudomonadota</taxon>
        <taxon>Gammaproteobacteria</taxon>
        <taxon>Alteromonadales</taxon>
        <taxon>Idiomarinaceae</taxon>
        <taxon>Pseudidiomarina</taxon>
    </lineage>
</organism>
<gene>
    <name evidence="1" type="ORF">C9940_05520</name>
</gene>
<comment type="caution">
    <text evidence="1">The sequence shown here is derived from an EMBL/GenBank/DDBJ whole genome shotgun (WGS) entry which is preliminary data.</text>
</comment>
<reference evidence="1" key="1">
    <citation type="submission" date="2018-03" db="EMBL/GenBank/DDBJ databases">
        <title>Cross-interface Injection: A General Nanoliter Liquid Handling Method Applied to Single Cells Genome Amplification Automated Nanoliter Liquid Handling Applied to Single Cell Multiple Displacement Amplification.</title>
        <authorList>
            <person name="Yun J."/>
            <person name="Xu P."/>
            <person name="Xu J."/>
            <person name="Dai X."/>
            <person name="Wang Y."/>
            <person name="Zheng X."/>
            <person name="Cao C."/>
            <person name="Yi Q."/>
            <person name="Zhu Y."/>
            <person name="Wang L."/>
            <person name="Dong Z."/>
            <person name="Huang Y."/>
            <person name="Huang L."/>
            <person name="Du W."/>
        </authorList>
    </citation>
    <scope>NUCLEOTIDE SEQUENCE [LARGE SCALE GENOMIC DNA]</scope>
    <source>
        <strain evidence="1">Z-D3-2</strain>
    </source>
</reference>
<dbReference type="EMBL" id="PYVN01000133">
    <property type="protein sequence ID" value="PTB85100.1"/>
    <property type="molecule type" value="Genomic_DNA"/>
</dbReference>
<sequence>MELRCDREITAIRQFETNIAVHFILLTITLESLAAVHGDTATFVLIFENDIDNTSNGIRAILGRSTITQYFDTLDGRNRNRIQINI</sequence>
<dbReference type="AlphaFoldDB" id="A0A2T4CU54"/>
<protein>
    <submittedName>
        <fullName evidence="1">Uncharacterized protein</fullName>
    </submittedName>
</protein>